<reference evidence="2 3" key="1">
    <citation type="submission" date="2022-11" db="EMBL/GenBank/DDBJ databases">
        <title>Genome sequencing of Acetobacter type strain.</title>
        <authorList>
            <person name="Heo J."/>
            <person name="Lee D."/>
            <person name="Han B.-H."/>
            <person name="Hong S.-B."/>
            <person name="Kwon S.-W."/>
        </authorList>
    </citation>
    <scope>NUCLEOTIDE SEQUENCE [LARGE SCALE GENOMIC DNA]</scope>
    <source>
        <strain evidence="2 3">KACC 21253</strain>
    </source>
</reference>
<evidence type="ECO:0000313" key="3">
    <source>
        <dbReference type="Proteomes" id="UP001301152"/>
    </source>
</evidence>
<keyword evidence="1" id="KW-1133">Transmembrane helix</keyword>
<gene>
    <name evidence="2" type="ORF">OQ497_02195</name>
</gene>
<comment type="caution">
    <text evidence="2">The sequence shown here is derived from an EMBL/GenBank/DDBJ whole genome shotgun (WGS) entry which is preliminary data.</text>
</comment>
<keyword evidence="1" id="KW-0472">Membrane</keyword>
<dbReference type="Proteomes" id="UP001301152">
    <property type="component" value="Unassembled WGS sequence"/>
</dbReference>
<organism evidence="2 3">
    <name type="scientific">Acetobacter thailandicus</name>
    <dbReference type="NCBI Taxonomy" id="1502842"/>
    <lineage>
        <taxon>Bacteria</taxon>
        <taxon>Pseudomonadati</taxon>
        <taxon>Pseudomonadota</taxon>
        <taxon>Alphaproteobacteria</taxon>
        <taxon>Acetobacterales</taxon>
        <taxon>Acetobacteraceae</taxon>
        <taxon>Acetobacter</taxon>
    </lineage>
</organism>
<dbReference type="EMBL" id="JAPIUZ010000001">
    <property type="protein sequence ID" value="MCX2562781.1"/>
    <property type="molecule type" value="Genomic_DNA"/>
</dbReference>
<dbReference type="RefSeq" id="WP_158092769.1">
    <property type="nucleotide sequence ID" value="NZ_JAERKX010000001.1"/>
</dbReference>
<name>A0ABT3QBY3_9PROT</name>
<evidence type="ECO:0000313" key="2">
    <source>
        <dbReference type="EMBL" id="MCX2562781.1"/>
    </source>
</evidence>
<accession>A0ABT3QBY3</accession>
<keyword evidence="3" id="KW-1185">Reference proteome</keyword>
<keyword evidence="1" id="KW-0812">Transmembrane</keyword>
<protein>
    <submittedName>
        <fullName evidence="2">Uncharacterized protein</fullName>
    </submittedName>
</protein>
<evidence type="ECO:0000256" key="1">
    <source>
        <dbReference type="SAM" id="Phobius"/>
    </source>
</evidence>
<feature type="transmembrane region" description="Helical" evidence="1">
    <location>
        <begin position="24"/>
        <end position="44"/>
    </location>
</feature>
<proteinExistence type="predicted"/>
<sequence>MFVAFIICGLDIFAVAATEVSFIGFVVAFIIPSVLMAAYCLVGFSQDSAEKLSGEHH</sequence>